<keyword evidence="4" id="KW-0963">Cytoplasm</keyword>
<evidence type="ECO:0000256" key="9">
    <source>
        <dbReference type="ARBA" id="ARBA00024661"/>
    </source>
</evidence>
<reference evidence="14 15" key="1">
    <citation type="submission" date="2014-04" db="EMBL/GenBank/DDBJ databases">
        <authorList>
            <consortium name="DOE Joint Genome Institute"/>
            <person name="Kuo A."/>
            <person name="Kohler A."/>
            <person name="Nagy L.G."/>
            <person name="Floudas D."/>
            <person name="Copeland A."/>
            <person name="Barry K.W."/>
            <person name="Cichocki N."/>
            <person name="Veneault-Fourrey C."/>
            <person name="LaButti K."/>
            <person name="Lindquist E.A."/>
            <person name="Lipzen A."/>
            <person name="Lundell T."/>
            <person name="Morin E."/>
            <person name="Murat C."/>
            <person name="Sun H."/>
            <person name="Tunlid A."/>
            <person name="Henrissat B."/>
            <person name="Grigoriev I.V."/>
            <person name="Hibbett D.S."/>
            <person name="Martin F."/>
            <person name="Nordberg H.P."/>
            <person name="Cantor M.N."/>
            <person name="Hua S.X."/>
        </authorList>
    </citation>
    <scope>NUCLEOTIDE SEQUENCE [LARGE SCALE GENOMIC DNA]</scope>
    <source>
        <strain evidence="14 15">LaAM-08-1</strain>
    </source>
</reference>
<evidence type="ECO:0000256" key="10">
    <source>
        <dbReference type="ARBA" id="ARBA00068703"/>
    </source>
</evidence>
<dbReference type="GO" id="GO:0005524">
    <property type="term" value="F:ATP binding"/>
    <property type="evidence" value="ECO:0007669"/>
    <property type="project" value="UniProtKB-KW"/>
</dbReference>
<dbReference type="Gene3D" id="3.40.50.300">
    <property type="entry name" value="P-loop containing nucleotide triphosphate hydrolases"/>
    <property type="match status" value="1"/>
</dbReference>
<evidence type="ECO:0000256" key="5">
    <source>
        <dbReference type="ARBA" id="ARBA00022741"/>
    </source>
</evidence>
<gene>
    <name evidence="14" type="ORF">K443DRAFT_263212</name>
</gene>
<comment type="similarity">
    <text evidence="3 11">Belongs to the AAA ATPase family.</text>
</comment>
<evidence type="ECO:0000313" key="14">
    <source>
        <dbReference type="EMBL" id="KIK06520.1"/>
    </source>
</evidence>
<dbReference type="Gene3D" id="2.40.50.140">
    <property type="entry name" value="Nucleic acid-binding proteins"/>
    <property type="match status" value="1"/>
</dbReference>
<dbReference type="InterPro" id="IPR012340">
    <property type="entry name" value="NA-bd_OB-fold"/>
</dbReference>
<protein>
    <recommendedName>
        <fullName evidence="10">26S proteasome regulatory subunit 6B homolog</fullName>
    </recommendedName>
</protein>
<keyword evidence="12" id="KW-0472">Membrane</keyword>
<dbReference type="OrthoDB" id="10255768at2759"/>
<evidence type="ECO:0000259" key="13">
    <source>
        <dbReference type="SMART" id="SM00382"/>
    </source>
</evidence>
<dbReference type="Proteomes" id="UP000054477">
    <property type="component" value="Unassembled WGS sequence"/>
</dbReference>
<feature type="transmembrane region" description="Helical" evidence="12">
    <location>
        <begin position="461"/>
        <end position="483"/>
    </location>
</feature>
<dbReference type="EMBL" id="KN838552">
    <property type="protein sequence ID" value="KIK06520.1"/>
    <property type="molecule type" value="Genomic_DNA"/>
</dbReference>
<dbReference type="InterPro" id="IPR003960">
    <property type="entry name" value="ATPase_AAA_CS"/>
</dbReference>
<dbReference type="Pfam" id="PF16450">
    <property type="entry name" value="Prot_ATP_ID_OB_C"/>
    <property type="match status" value="1"/>
</dbReference>
<evidence type="ECO:0000256" key="8">
    <source>
        <dbReference type="ARBA" id="ARBA00023242"/>
    </source>
</evidence>
<organism evidence="14 15">
    <name type="scientific">Laccaria amethystina LaAM-08-1</name>
    <dbReference type="NCBI Taxonomy" id="1095629"/>
    <lineage>
        <taxon>Eukaryota</taxon>
        <taxon>Fungi</taxon>
        <taxon>Dikarya</taxon>
        <taxon>Basidiomycota</taxon>
        <taxon>Agaricomycotina</taxon>
        <taxon>Agaricomycetes</taxon>
        <taxon>Agaricomycetidae</taxon>
        <taxon>Agaricales</taxon>
        <taxon>Agaricineae</taxon>
        <taxon>Hydnangiaceae</taxon>
        <taxon>Laccaria</taxon>
    </lineage>
</organism>
<name>A0A0C9X338_9AGAR</name>
<dbReference type="STRING" id="1095629.A0A0C9X338"/>
<dbReference type="GO" id="GO:0005737">
    <property type="term" value="C:cytoplasm"/>
    <property type="evidence" value="ECO:0007669"/>
    <property type="project" value="UniProtKB-SubCell"/>
</dbReference>
<dbReference type="InterPro" id="IPR027417">
    <property type="entry name" value="P-loop_NTPase"/>
</dbReference>
<comment type="subcellular location">
    <subcellularLocation>
        <location evidence="2">Cytoplasm</location>
    </subcellularLocation>
    <subcellularLocation>
        <location evidence="1">Nucleus</location>
    </subcellularLocation>
</comment>
<dbReference type="InterPro" id="IPR032501">
    <property type="entry name" value="Prot_ATP_ID_OB_2nd"/>
</dbReference>
<dbReference type="GO" id="GO:0008540">
    <property type="term" value="C:proteasome regulatory particle, base subcomplex"/>
    <property type="evidence" value="ECO:0007669"/>
    <property type="project" value="UniProtKB-ARBA"/>
</dbReference>
<dbReference type="HOGENOM" id="CLU_000688_2_0_1"/>
<dbReference type="PANTHER" id="PTHR23073">
    <property type="entry name" value="26S PROTEASOME REGULATORY SUBUNIT"/>
    <property type="match status" value="1"/>
</dbReference>
<keyword evidence="15" id="KW-1185">Reference proteome</keyword>
<evidence type="ECO:0000256" key="7">
    <source>
        <dbReference type="ARBA" id="ARBA00022942"/>
    </source>
</evidence>
<proteinExistence type="inferred from homology"/>
<sequence>MDEIGIEITRNEPTFESVVSEKAAFYHDLQEEEDLYLKYKKLARHLEMLDIQENYIKDEQANLKRELIRAQEEVKRIQSVPLVIGQFLEPIDQHTGIVGSTTGSNYVVRILSTLDRELLKPSSSVALHRHSNALVDILPPEADSSIAMLGKEEKPDVAYSDVGGMDAQKQEIREAVELPLTHFDLYKKIGIDPPRGVLLYGPPGMSLSQCMPLSYTFALGTGKTMLVKAVAHHTTAAFIRVVGSEFVQKYLGEGPRMVRDVFRLARENSPAIIFIDEIDAIATKRFDAQTGADREVQRILLELLNQMDGFDQTSNVKVIMATNRADTLDPALLRPGRLDRKIEFPLPSRREKRLIFQTVTNKMNLGPDVDLEDYVSRPDRLSSAEIASIVQAAGLQAVRKNRYVILPVDFEEAWKVSCLDLFSTSHVIFIKTQLFFTSQQTVKRSDETHEFCEFSLWNPRMHLTMVTLFRSVVWLLLLPFIMFPPSAIQHIFSSHL</sequence>
<evidence type="ECO:0000256" key="1">
    <source>
        <dbReference type="ARBA" id="ARBA00004123"/>
    </source>
</evidence>
<dbReference type="SMART" id="SM00382">
    <property type="entry name" value="AAA"/>
    <property type="match status" value="1"/>
</dbReference>
<comment type="function">
    <text evidence="9">The 26S proteasome is involved in the ATP-dependent degradation of ubiquitinated proteins. The regulatory (or ATPase) complex confers ATP dependency and substrate specificity to the 26S complex.</text>
</comment>
<evidence type="ECO:0000256" key="6">
    <source>
        <dbReference type="ARBA" id="ARBA00022840"/>
    </source>
</evidence>
<dbReference type="CDD" id="cd19502">
    <property type="entry name" value="RecA-like_PAN_like"/>
    <property type="match status" value="1"/>
</dbReference>
<keyword evidence="6 11" id="KW-0067">ATP-binding</keyword>
<evidence type="ECO:0000256" key="2">
    <source>
        <dbReference type="ARBA" id="ARBA00004496"/>
    </source>
</evidence>
<dbReference type="PROSITE" id="PS00674">
    <property type="entry name" value="AAA"/>
    <property type="match status" value="1"/>
</dbReference>
<feature type="domain" description="AAA+ ATPase" evidence="13">
    <location>
        <begin position="193"/>
        <end position="348"/>
    </location>
</feature>
<keyword evidence="7" id="KW-0647">Proteasome</keyword>
<accession>A0A0C9X338</accession>
<dbReference type="Gene3D" id="1.10.8.60">
    <property type="match status" value="1"/>
</dbReference>
<dbReference type="FunFam" id="2.40.50.140:FF:000046">
    <property type="entry name" value="26S protease regulatory subunit 6B"/>
    <property type="match status" value="1"/>
</dbReference>
<dbReference type="InterPro" id="IPR003593">
    <property type="entry name" value="AAA+_ATPase"/>
</dbReference>
<evidence type="ECO:0000256" key="4">
    <source>
        <dbReference type="ARBA" id="ARBA00022490"/>
    </source>
</evidence>
<evidence type="ECO:0000313" key="15">
    <source>
        <dbReference type="Proteomes" id="UP000054477"/>
    </source>
</evidence>
<keyword evidence="5 11" id="KW-0547">Nucleotide-binding</keyword>
<evidence type="ECO:0000256" key="3">
    <source>
        <dbReference type="ARBA" id="ARBA00006914"/>
    </source>
</evidence>
<dbReference type="Pfam" id="PF00004">
    <property type="entry name" value="AAA"/>
    <property type="match status" value="1"/>
</dbReference>
<dbReference type="FunFam" id="3.40.50.300:FF:000033">
    <property type="entry name" value="26S protease regulatory subunit 6B"/>
    <property type="match status" value="1"/>
</dbReference>
<dbReference type="InterPro" id="IPR003959">
    <property type="entry name" value="ATPase_AAA_core"/>
</dbReference>
<keyword evidence="8" id="KW-0539">Nucleus</keyword>
<keyword evidence="12" id="KW-1133">Transmembrane helix</keyword>
<dbReference type="GO" id="GO:0016887">
    <property type="term" value="F:ATP hydrolysis activity"/>
    <property type="evidence" value="ECO:0007669"/>
    <property type="project" value="InterPro"/>
</dbReference>
<keyword evidence="12" id="KW-0812">Transmembrane</keyword>
<reference evidence="15" key="2">
    <citation type="submission" date="2015-01" db="EMBL/GenBank/DDBJ databases">
        <title>Evolutionary Origins and Diversification of the Mycorrhizal Mutualists.</title>
        <authorList>
            <consortium name="DOE Joint Genome Institute"/>
            <consortium name="Mycorrhizal Genomics Consortium"/>
            <person name="Kohler A."/>
            <person name="Kuo A."/>
            <person name="Nagy L.G."/>
            <person name="Floudas D."/>
            <person name="Copeland A."/>
            <person name="Barry K.W."/>
            <person name="Cichocki N."/>
            <person name="Veneault-Fourrey C."/>
            <person name="LaButti K."/>
            <person name="Lindquist E.A."/>
            <person name="Lipzen A."/>
            <person name="Lundell T."/>
            <person name="Morin E."/>
            <person name="Murat C."/>
            <person name="Riley R."/>
            <person name="Ohm R."/>
            <person name="Sun H."/>
            <person name="Tunlid A."/>
            <person name="Henrissat B."/>
            <person name="Grigoriev I.V."/>
            <person name="Hibbett D.S."/>
            <person name="Martin F."/>
        </authorList>
    </citation>
    <scope>NUCLEOTIDE SEQUENCE [LARGE SCALE GENOMIC DNA]</scope>
    <source>
        <strain evidence="15">LaAM-08-1</strain>
    </source>
</reference>
<evidence type="ECO:0000256" key="12">
    <source>
        <dbReference type="SAM" id="Phobius"/>
    </source>
</evidence>
<dbReference type="GO" id="GO:0005634">
    <property type="term" value="C:nucleus"/>
    <property type="evidence" value="ECO:0007669"/>
    <property type="project" value="UniProtKB-SubCell"/>
</dbReference>
<dbReference type="SUPFAM" id="SSF52540">
    <property type="entry name" value="P-loop containing nucleoside triphosphate hydrolases"/>
    <property type="match status" value="1"/>
</dbReference>
<evidence type="ECO:0000256" key="11">
    <source>
        <dbReference type="RuleBase" id="RU003651"/>
    </source>
</evidence>
<dbReference type="AlphaFoldDB" id="A0A0C9X338"/>
<dbReference type="InterPro" id="IPR050221">
    <property type="entry name" value="26S_Proteasome_ATPase"/>
</dbReference>